<feature type="domain" description="Glycosyltransferase 61 catalytic" evidence="1">
    <location>
        <begin position="99"/>
        <end position="275"/>
    </location>
</feature>
<name>A2FDH6_TRIV3</name>
<evidence type="ECO:0000313" key="2">
    <source>
        <dbReference type="EMBL" id="EAX97053.1"/>
    </source>
</evidence>
<gene>
    <name evidence="2" type="ORF">TVAG_353840</name>
</gene>
<dbReference type="EMBL" id="DS113732">
    <property type="protein sequence ID" value="EAX97053.1"/>
    <property type="molecule type" value="Genomic_DNA"/>
</dbReference>
<dbReference type="AlphaFoldDB" id="A2FDH6"/>
<dbReference type="KEGG" id="tva:4754831"/>
<dbReference type="InterPro" id="IPR049625">
    <property type="entry name" value="Glyco_transf_61_cat"/>
</dbReference>
<protein>
    <recommendedName>
        <fullName evidence="1">Glycosyltransferase 61 catalytic domain-containing protein</fullName>
    </recommendedName>
</protein>
<reference evidence="2" key="2">
    <citation type="journal article" date="2007" name="Science">
        <title>Draft genome sequence of the sexually transmitted pathogen Trichomonas vaginalis.</title>
        <authorList>
            <person name="Carlton J.M."/>
            <person name="Hirt R.P."/>
            <person name="Silva J.C."/>
            <person name="Delcher A.L."/>
            <person name="Schatz M."/>
            <person name="Zhao Q."/>
            <person name="Wortman J.R."/>
            <person name="Bidwell S.L."/>
            <person name="Alsmark U.C.M."/>
            <person name="Besteiro S."/>
            <person name="Sicheritz-Ponten T."/>
            <person name="Noel C.J."/>
            <person name="Dacks J.B."/>
            <person name="Foster P.G."/>
            <person name="Simillion C."/>
            <person name="Van de Peer Y."/>
            <person name="Miranda-Saavedra D."/>
            <person name="Barton G.J."/>
            <person name="Westrop G.D."/>
            <person name="Mueller S."/>
            <person name="Dessi D."/>
            <person name="Fiori P.L."/>
            <person name="Ren Q."/>
            <person name="Paulsen I."/>
            <person name="Zhang H."/>
            <person name="Bastida-Corcuera F.D."/>
            <person name="Simoes-Barbosa A."/>
            <person name="Brown M.T."/>
            <person name="Hayes R.D."/>
            <person name="Mukherjee M."/>
            <person name="Okumura C.Y."/>
            <person name="Schneider R."/>
            <person name="Smith A.J."/>
            <person name="Vanacova S."/>
            <person name="Villalvazo M."/>
            <person name="Haas B.J."/>
            <person name="Pertea M."/>
            <person name="Feldblyum T.V."/>
            <person name="Utterback T.R."/>
            <person name="Shu C.L."/>
            <person name="Osoegawa K."/>
            <person name="de Jong P.J."/>
            <person name="Hrdy I."/>
            <person name="Horvathova L."/>
            <person name="Zubacova Z."/>
            <person name="Dolezal P."/>
            <person name="Malik S.B."/>
            <person name="Logsdon J.M. Jr."/>
            <person name="Henze K."/>
            <person name="Gupta A."/>
            <person name="Wang C.C."/>
            <person name="Dunne R.L."/>
            <person name="Upcroft J.A."/>
            <person name="Upcroft P."/>
            <person name="White O."/>
            <person name="Salzberg S.L."/>
            <person name="Tang P."/>
            <person name="Chiu C.-H."/>
            <person name="Lee Y.-S."/>
            <person name="Embley T.M."/>
            <person name="Coombs G.H."/>
            <person name="Mottram J.C."/>
            <person name="Tachezy J."/>
            <person name="Fraser-Liggett C.M."/>
            <person name="Johnson P.J."/>
        </authorList>
    </citation>
    <scope>NUCLEOTIDE SEQUENCE [LARGE SCALE GENOMIC DNA]</scope>
    <source>
        <strain evidence="2">G3</strain>
    </source>
</reference>
<dbReference type="VEuPathDB" id="TrichDB:TVAG_353840"/>
<dbReference type="RefSeq" id="XP_001309983.1">
    <property type="nucleotide sequence ID" value="XM_001309982.1"/>
</dbReference>
<proteinExistence type="predicted"/>
<evidence type="ECO:0000259" key="1">
    <source>
        <dbReference type="Pfam" id="PF04577"/>
    </source>
</evidence>
<keyword evidence="3" id="KW-1185">Reference proteome</keyword>
<reference evidence="2" key="1">
    <citation type="submission" date="2006-10" db="EMBL/GenBank/DDBJ databases">
        <authorList>
            <person name="Amadeo P."/>
            <person name="Zhao Q."/>
            <person name="Wortman J."/>
            <person name="Fraser-Liggett C."/>
            <person name="Carlton J."/>
        </authorList>
    </citation>
    <scope>NUCLEOTIDE SEQUENCE</scope>
    <source>
        <strain evidence="2">G3</strain>
    </source>
</reference>
<accession>A2FDH6</accession>
<organism evidence="2 3">
    <name type="scientific">Trichomonas vaginalis (strain ATCC PRA-98 / G3)</name>
    <dbReference type="NCBI Taxonomy" id="412133"/>
    <lineage>
        <taxon>Eukaryota</taxon>
        <taxon>Metamonada</taxon>
        <taxon>Parabasalia</taxon>
        <taxon>Trichomonadida</taxon>
        <taxon>Trichomonadidae</taxon>
        <taxon>Trichomonas</taxon>
    </lineage>
</organism>
<dbReference type="Pfam" id="PF04577">
    <property type="entry name" value="Glyco_transf_61"/>
    <property type="match status" value="1"/>
</dbReference>
<dbReference type="Proteomes" id="UP000001542">
    <property type="component" value="Unassembled WGS sequence"/>
</dbReference>
<dbReference type="InParanoid" id="A2FDH6"/>
<dbReference type="VEuPathDB" id="TrichDB:TVAGG3_0481330"/>
<dbReference type="GO" id="GO:0016757">
    <property type="term" value="F:glycosyltransferase activity"/>
    <property type="evidence" value="ECO:0000318"/>
    <property type="project" value="GO_Central"/>
</dbReference>
<sequence length="373" mass="43263">MVPSTLLWEVRPYKSWDKLDYTLITEETPAYDSGVPHCGLMQSIIYISIYDHAFLSLDPRTRDFKVIQNPPYDSIDGNNRKTNGVYNIGLSFQQRYPQFGHLIHDMLCCLSYIPQEVIDQGCVAPGPWSGPHSAIQWIAFLKWNITLIDGYTHLQVYVNQLWSVNPTFHSHHATLGGIPNLRRRIRNIYPIEEIPAKRFVILKRTGRRAMSNYDALVASIKQNVIIDEGMKWEDLPFDSSNLTQVCFEWATYKVVVTVSGSMCYNSLFMHKNTGFCLSFSRKLDDPNIHLFIASEIFMAGVIHLNCDHNADRPFECDIEKMTKHTQQVVWAVQKGKWGNREGLRQFYNLTELKECPKHKIKPIYIDRFTEYET</sequence>
<evidence type="ECO:0000313" key="3">
    <source>
        <dbReference type="Proteomes" id="UP000001542"/>
    </source>
</evidence>